<comment type="function">
    <text evidence="15">Degrades mitochondrial transit peptides after their cleavage in the intermembrane space or in the matrix, and presequence peptides; clearance of these peptides is required to keep the presequence processing machinery running. Preferentially cleaves the N-terminal side of paired basic amino acid residues. Also degrades other unstructured peptides. May function as an ATP-dependent peptidase as opposed to a metalloendopeptidase.</text>
</comment>
<gene>
    <name evidence="17" type="primary">CYM1</name>
    <name evidence="17" type="ORF">H2200_009198</name>
</gene>
<evidence type="ECO:0000313" key="17">
    <source>
        <dbReference type="EMBL" id="KAJ9606237.1"/>
    </source>
</evidence>
<evidence type="ECO:0000256" key="9">
    <source>
        <dbReference type="ARBA" id="ARBA00022801"/>
    </source>
</evidence>
<dbReference type="FunFam" id="3.30.830.10:FF:000013">
    <property type="entry name" value="Mitochondrial presequence protease"/>
    <property type="match status" value="1"/>
</dbReference>
<reference evidence="17" key="1">
    <citation type="submission" date="2022-10" db="EMBL/GenBank/DDBJ databases">
        <title>Culturing micro-colonial fungi from biological soil crusts in the Mojave desert and describing Neophaeococcomyces mojavensis, and introducing the new genera and species Taxawa tesnikishii.</title>
        <authorList>
            <person name="Kurbessoian T."/>
            <person name="Stajich J.E."/>
        </authorList>
    </citation>
    <scope>NUCLEOTIDE SEQUENCE</scope>
    <source>
        <strain evidence="17">TK_41</strain>
    </source>
</reference>
<dbReference type="Pfam" id="PF05193">
    <property type="entry name" value="Peptidase_M16_C"/>
    <property type="match status" value="1"/>
</dbReference>
<dbReference type="GO" id="GO:0005759">
    <property type="term" value="C:mitochondrial matrix"/>
    <property type="evidence" value="ECO:0007669"/>
    <property type="project" value="UniProtKB-SubCell"/>
</dbReference>
<keyword evidence="7 17" id="KW-0645">Protease</keyword>
<comment type="subunit">
    <text evidence="5">Monomer and homodimer; homodimerization is induced by binding of the substrate.</text>
</comment>
<dbReference type="InterPro" id="IPR013578">
    <property type="entry name" value="Peptidase_M16C_assoc"/>
</dbReference>
<sequence>MGVQMKQCQYEYVRVYASDSVRFTLVLDRNSAQGAAEEIEVDLERRICRPDLGFRRRSSTLDRCAMLKPGQNRQVAVSHDNNYLLDLYKYSYKVVRMTCLLPVDNQIAKGRIELARDPVIALARVAFHLAAYPKAGESIHGFTLKEIKHVPELHLTALQLEHDKTGAEYLHVARDDKNNVFAINFKTNPIDRTGLPHILEHVTLCGSEKYPVRDPFFKMMPRSLANFMNAFTSSDYTSYPFATTNLQDFRNLSSVYLDATLHPLLKHSDFLQEGWRLGPEDPREPATEDNVKFKGVVYNEMKGQMSDASYLFYIRFREHLFPSLHNSGGDPEIMTQLTHKQLVDFSRKRYHPSNAKIFSYGSLPLAEHLQHVDDSLSKFDKAAPDSDIKQPISFVDGPLSFEVSGPIDTMQPPDQQSKSSISWMGCPSSDIVETFSVSIMMSLLMSGYGSPLYQGLVESGLGTNFSPNSGYDSSAAIGILSVGLDGMKTDDVPGLKATIRTILREKAHEAFQPHKIEGYMHQLELALKHKTANFGMGLMEKTLSGWFNGVNPMDGLAWNQVIDAFKQRTKEERYLERLVERYLLNDNSMQFTMRPDESYGATLDSQEEKRRKDILKTIKESASSPEAAITRLGEQELGLLEEQESAQQKNLDTLPTLRVSDIALEKERKPRYHAKVGDVDVLWRETETNGITYFQAKHLFKDFPDDLRLLMPLFTDSLMRLGTTTMSVGDLEAEILLKTGGISISSFAAPEPSSLDNYHEGILVDGYALDRNVPAMFDLIRTLLLEIDFSGPKAVAAVRELLESKASGALDSVAESGHHFAVTSAAAALTKRGRIQDQLSGLSQIELTTRILDAARRDPGSLEQVIQKLQTIQSIAVANSSDLSLRVVCEPNSVKTNRSLIENFLAHLPQGHLPVKHSITSNAVSGSSLSRRAFFNMPFQVSYTGTCLQTAPYTSPDKAPLTVLGQLLVHNFLHPEVREKGGAYGASASASPISALFTMSSYRDPNPRNSLNVFNRAGTYARDKDWTARELEESKLSIFQGIDAPRSVSGEASKEFLYGITEAMDQEMRERLLGVTKDDVQRVAQRYLVDLPSDLKSVCVLGEKKGWIDQDQDQWQLKSLKMSAES</sequence>
<keyword evidence="13" id="KW-0496">Mitochondrion</keyword>
<dbReference type="InterPro" id="IPR055130">
    <property type="entry name" value="PreP_C"/>
</dbReference>
<proteinExistence type="inferred from homology"/>
<evidence type="ECO:0000259" key="16">
    <source>
        <dbReference type="SMART" id="SM01264"/>
    </source>
</evidence>
<comment type="caution">
    <text evidence="17">The sequence shown here is derived from an EMBL/GenBank/DDBJ whole genome shotgun (WGS) entry which is preliminary data.</text>
</comment>
<comment type="cofactor">
    <cofactor evidence="1">
        <name>Zn(2+)</name>
        <dbReference type="ChEBI" id="CHEBI:29105"/>
    </cofactor>
</comment>
<dbReference type="InterPro" id="IPR007863">
    <property type="entry name" value="Peptidase_M16_C"/>
</dbReference>
<evidence type="ECO:0000256" key="1">
    <source>
        <dbReference type="ARBA" id="ARBA00001947"/>
    </source>
</evidence>
<dbReference type="EMBL" id="JAPDRK010000014">
    <property type="protein sequence ID" value="KAJ9606237.1"/>
    <property type="molecule type" value="Genomic_DNA"/>
</dbReference>
<evidence type="ECO:0000256" key="7">
    <source>
        <dbReference type="ARBA" id="ARBA00022670"/>
    </source>
</evidence>
<evidence type="ECO:0000256" key="12">
    <source>
        <dbReference type="ARBA" id="ARBA00023049"/>
    </source>
</evidence>
<accession>A0AA38X3P8</accession>
<keyword evidence="11" id="KW-0809">Transit peptide</keyword>
<evidence type="ECO:0000313" key="18">
    <source>
        <dbReference type="Proteomes" id="UP001172673"/>
    </source>
</evidence>
<dbReference type="FunFam" id="3.30.830.10:FF:000009">
    <property type="entry name" value="Presequence protease, mitochondrial"/>
    <property type="match status" value="1"/>
</dbReference>
<evidence type="ECO:0000256" key="11">
    <source>
        <dbReference type="ARBA" id="ARBA00022946"/>
    </source>
</evidence>
<comment type="similarity">
    <text evidence="4">Belongs to the peptidase M16 family. PreP subfamily.</text>
</comment>
<evidence type="ECO:0000256" key="15">
    <source>
        <dbReference type="ARBA" id="ARBA00045897"/>
    </source>
</evidence>
<evidence type="ECO:0000256" key="4">
    <source>
        <dbReference type="ARBA" id="ARBA00007575"/>
    </source>
</evidence>
<dbReference type="GO" id="GO:0005758">
    <property type="term" value="C:mitochondrial intermembrane space"/>
    <property type="evidence" value="ECO:0007669"/>
    <property type="project" value="UniProtKB-SubCell"/>
</dbReference>
<keyword evidence="18" id="KW-1185">Reference proteome</keyword>
<keyword evidence="10" id="KW-0862">Zinc</keyword>
<dbReference type="Pfam" id="PF22516">
    <property type="entry name" value="PreP_C"/>
    <property type="match status" value="1"/>
</dbReference>
<comment type="subcellular location">
    <subcellularLocation>
        <location evidence="3">Mitochondrion intermembrane space</location>
    </subcellularLocation>
    <subcellularLocation>
        <location evidence="2">Mitochondrion matrix</location>
    </subcellularLocation>
</comment>
<feature type="domain" description="Peptidase M16C associated" evidence="16">
    <location>
        <begin position="593"/>
        <end position="851"/>
    </location>
</feature>
<evidence type="ECO:0000256" key="8">
    <source>
        <dbReference type="ARBA" id="ARBA00022723"/>
    </source>
</evidence>
<dbReference type="SMART" id="SM01264">
    <property type="entry name" value="M16C_associated"/>
    <property type="match status" value="1"/>
</dbReference>
<keyword evidence="12" id="KW-0482">Metalloprotease</keyword>
<keyword evidence="9" id="KW-0378">Hydrolase</keyword>
<dbReference type="SUPFAM" id="SSF63411">
    <property type="entry name" value="LuxS/MPP-like metallohydrolase"/>
    <property type="match status" value="4"/>
</dbReference>
<evidence type="ECO:0000256" key="5">
    <source>
        <dbReference type="ARBA" id="ARBA00011853"/>
    </source>
</evidence>
<dbReference type="InterPro" id="IPR011249">
    <property type="entry name" value="Metalloenz_LuxS/M16"/>
</dbReference>
<keyword evidence="8" id="KW-0479">Metal-binding</keyword>
<dbReference type="Pfam" id="PF08367">
    <property type="entry name" value="M16C_assoc"/>
    <property type="match status" value="1"/>
</dbReference>
<evidence type="ECO:0000256" key="14">
    <source>
        <dbReference type="ARBA" id="ARBA00034552"/>
    </source>
</evidence>
<dbReference type="FunFam" id="3.30.830.10:FF:000011">
    <property type="entry name" value="Presequence protease, mitochondrial"/>
    <property type="match status" value="1"/>
</dbReference>
<dbReference type="PANTHER" id="PTHR43016:SF13">
    <property type="entry name" value="PRESEQUENCE PROTEASE, MITOCHONDRIAL"/>
    <property type="match status" value="1"/>
</dbReference>
<dbReference type="GO" id="GO:0004222">
    <property type="term" value="F:metalloendopeptidase activity"/>
    <property type="evidence" value="ECO:0007669"/>
    <property type="project" value="TreeGrafter"/>
</dbReference>
<evidence type="ECO:0000256" key="10">
    <source>
        <dbReference type="ARBA" id="ARBA00022833"/>
    </source>
</evidence>
<evidence type="ECO:0000256" key="6">
    <source>
        <dbReference type="ARBA" id="ARBA00020167"/>
    </source>
</evidence>
<dbReference type="GO" id="GO:0016485">
    <property type="term" value="P:protein processing"/>
    <property type="evidence" value="ECO:0007669"/>
    <property type="project" value="TreeGrafter"/>
</dbReference>
<protein>
    <recommendedName>
        <fullName evidence="6">Presequence protease, mitochondrial</fullName>
    </recommendedName>
    <alternativeName>
        <fullName evidence="14">Pitrilysin metalloproteinase</fullName>
    </alternativeName>
</protein>
<name>A0AA38X3P8_9EURO</name>
<evidence type="ECO:0000256" key="13">
    <source>
        <dbReference type="ARBA" id="ARBA00023128"/>
    </source>
</evidence>
<organism evidence="17 18">
    <name type="scientific">Cladophialophora chaetospira</name>
    <dbReference type="NCBI Taxonomy" id="386627"/>
    <lineage>
        <taxon>Eukaryota</taxon>
        <taxon>Fungi</taxon>
        <taxon>Dikarya</taxon>
        <taxon>Ascomycota</taxon>
        <taxon>Pezizomycotina</taxon>
        <taxon>Eurotiomycetes</taxon>
        <taxon>Chaetothyriomycetidae</taxon>
        <taxon>Chaetothyriales</taxon>
        <taxon>Herpotrichiellaceae</taxon>
        <taxon>Cladophialophora</taxon>
    </lineage>
</organism>
<evidence type="ECO:0000256" key="3">
    <source>
        <dbReference type="ARBA" id="ARBA00004569"/>
    </source>
</evidence>
<dbReference type="Proteomes" id="UP001172673">
    <property type="component" value="Unassembled WGS sequence"/>
</dbReference>
<evidence type="ECO:0000256" key="2">
    <source>
        <dbReference type="ARBA" id="ARBA00004305"/>
    </source>
</evidence>
<dbReference type="Gene3D" id="3.30.830.10">
    <property type="entry name" value="Metalloenzyme, LuxS/M16 peptidase-like"/>
    <property type="match status" value="4"/>
</dbReference>
<dbReference type="PANTHER" id="PTHR43016">
    <property type="entry name" value="PRESEQUENCE PROTEASE"/>
    <property type="match status" value="1"/>
</dbReference>
<dbReference type="GO" id="GO:0046872">
    <property type="term" value="F:metal ion binding"/>
    <property type="evidence" value="ECO:0007669"/>
    <property type="project" value="UniProtKB-KW"/>
</dbReference>
<dbReference type="AlphaFoldDB" id="A0AA38X3P8"/>